<evidence type="ECO:0000313" key="6">
    <source>
        <dbReference type="Proteomes" id="UP001628156"/>
    </source>
</evidence>
<comment type="similarity">
    <text evidence="2">Belongs to the syntaxin family.</text>
</comment>
<dbReference type="SMART" id="SM00397">
    <property type="entry name" value="t_SNARE"/>
    <property type="match status" value="1"/>
</dbReference>
<keyword evidence="3" id="KW-1133">Transmembrane helix</keyword>
<dbReference type="Pfam" id="PF05739">
    <property type="entry name" value="SNARE"/>
    <property type="match status" value="1"/>
</dbReference>
<dbReference type="InterPro" id="IPR010989">
    <property type="entry name" value="SNARE"/>
</dbReference>
<evidence type="ECO:0000256" key="3">
    <source>
        <dbReference type="SAM" id="Phobius"/>
    </source>
</evidence>
<reference evidence="5 6" key="1">
    <citation type="journal article" date="2019" name="PLoS Negl. Trop. Dis.">
        <title>Whole genome sequencing of Entamoeba nuttalli reveals mammalian host-related molecular signatures and a novel octapeptide-repeat surface protein.</title>
        <authorList>
            <person name="Tanaka M."/>
            <person name="Makiuchi T."/>
            <person name="Komiyama T."/>
            <person name="Shiina T."/>
            <person name="Osaki K."/>
            <person name="Tachibana H."/>
        </authorList>
    </citation>
    <scope>NUCLEOTIDE SEQUENCE [LARGE SCALE GENOMIC DNA]</scope>
    <source>
        <strain evidence="5 6">P19-061405</strain>
    </source>
</reference>
<evidence type="ECO:0000256" key="2">
    <source>
        <dbReference type="ARBA" id="ARBA00009063"/>
    </source>
</evidence>
<feature type="transmembrane region" description="Helical" evidence="3">
    <location>
        <begin position="285"/>
        <end position="311"/>
    </location>
</feature>
<keyword evidence="3" id="KW-0812">Transmembrane</keyword>
<dbReference type="PANTHER" id="PTHR19957:SF307">
    <property type="entry name" value="PROTEIN SSO1-RELATED"/>
    <property type="match status" value="1"/>
</dbReference>
<keyword evidence="3" id="KW-0472">Membrane</keyword>
<dbReference type="PROSITE" id="PS50192">
    <property type="entry name" value="T_SNARE"/>
    <property type="match status" value="1"/>
</dbReference>
<proteinExistence type="inferred from homology"/>
<feature type="domain" description="T-SNARE coiled-coil homology" evidence="4">
    <location>
        <begin position="211"/>
        <end position="273"/>
    </location>
</feature>
<name>A0ABQ0DU44_9EUKA</name>
<dbReference type="InterPro" id="IPR000727">
    <property type="entry name" value="T_SNARE_dom"/>
</dbReference>
<keyword evidence="6" id="KW-1185">Reference proteome</keyword>
<evidence type="ECO:0000313" key="5">
    <source>
        <dbReference type="EMBL" id="GAB1226376.1"/>
    </source>
</evidence>
<dbReference type="EMBL" id="BAAFRS010000285">
    <property type="protein sequence ID" value="GAB1226376.1"/>
    <property type="molecule type" value="Genomic_DNA"/>
</dbReference>
<dbReference type="Proteomes" id="UP001628156">
    <property type="component" value="Unassembled WGS sequence"/>
</dbReference>
<dbReference type="SUPFAM" id="SSF47661">
    <property type="entry name" value="t-snare proteins"/>
    <property type="match status" value="1"/>
</dbReference>
<dbReference type="Gene3D" id="1.20.5.110">
    <property type="match status" value="1"/>
</dbReference>
<dbReference type="InterPro" id="IPR045242">
    <property type="entry name" value="Syntaxin"/>
</dbReference>
<sequence>MNNSTDTNDIVSQKNELTGIIIEDETEQLPFGLMKFLSKVEEIKHQLMCIENNNELMKIKYERITKQMKVSDVSKDCEELKLLIQKICSDALRIEKELAECKQENDSIKKDIESNSIHQVGESELRIRENHISFLSMKFVVTMKKSRILQEKIKEGLIKNYQKQVKLIGTSNLPPELQTLNIKEEKRFHHQMKLKKESSKRINKIQSINSLAYVKSKHDEIITIIRSIDELAQTFVDAAILVEMQGEMINNICDNCEQAKEYTTEALININKAKRLRKPNRFKKWSILICICLIIVIFLVVVGSILLPIIIKSAEFALV</sequence>
<comment type="caution">
    <text evidence="5">The sequence shown here is derived from an EMBL/GenBank/DDBJ whole genome shotgun (WGS) entry which is preliminary data.</text>
</comment>
<comment type="subcellular location">
    <subcellularLocation>
        <location evidence="1">Membrane</location>
        <topology evidence="1">Single-pass type IV membrane protein</topology>
    </subcellularLocation>
</comment>
<gene>
    <name evidence="5" type="ORF">ENUP19_0285G0026</name>
</gene>
<evidence type="ECO:0000256" key="1">
    <source>
        <dbReference type="ARBA" id="ARBA00004211"/>
    </source>
</evidence>
<accession>A0ABQ0DU44</accession>
<dbReference type="CDD" id="cd15848">
    <property type="entry name" value="SNARE_syntaxin1-like"/>
    <property type="match status" value="1"/>
</dbReference>
<organism evidence="5 6">
    <name type="scientific">Entamoeba nuttalli</name>
    <dbReference type="NCBI Taxonomy" id="412467"/>
    <lineage>
        <taxon>Eukaryota</taxon>
        <taxon>Amoebozoa</taxon>
        <taxon>Evosea</taxon>
        <taxon>Archamoebae</taxon>
        <taxon>Mastigamoebida</taxon>
        <taxon>Entamoebidae</taxon>
        <taxon>Entamoeba</taxon>
    </lineage>
</organism>
<evidence type="ECO:0000259" key="4">
    <source>
        <dbReference type="PROSITE" id="PS50192"/>
    </source>
</evidence>
<protein>
    <recommendedName>
        <fullName evidence="4">t-SNARE coiled-coil homology domain-containing protein</fullName>
    </recommendedName>
</protein>
<dbReference type="PANTHER" id="PTHR19957">
    <property type="entry name" value="SYNTAXIN"/>
    <property type="match status" value="1"/>
</dbReference>
<dbReference type="Gene3D" id="1.20.58.70">
    <property type="match status" value="1"/>
</dbReference>